<accession>X0XBR3</accession>
<evidence type="ECO:0000313" key="1">
    <source>
        <dbReference type="EMBL" id="GAG40500.1"/>
    </source>
</evidence>
<gene>
    <name evidence="1" type="ORF">S01H1_67721</name>
</gene>
<organism evidence="1">
    <name type="scientific">marine sediment metagenome</name>
    <dbReference type="NCBI Taxonomy" id="412755"/>
    <lineage>
        <taxon>unclassified sequences</taxon>
        <taxon>metagenomes</taxon>
        <taxon>ecological metagenomes</taxon>
    </lineage>
</organism>
<feature type="non-terminal residue" evidence="1">
    <location>
        <position position="1"/>
    </location>
</feature>
<protein>
    <submittedName>
        <fullName evidence="1">Uncharacterized protein</fullName>
    </submittedName>
</protein>
<reference evidence="1" key="1">
    <citation type="journal article" date="2014" name="Front. Microbiol.">
        <title>High frequency of phylogenetically diverse reductive dehalogenase-homologous genes in deep subseafloor sedimentary metagenomes.</title>
        <authorList>
            <person name="Kawai M."/>
            <person name="Futagami T."/>
            <person name="Toyoda A."/>
            <person name="Takaki Y."/>
            <person name="Nishi S."/>
            <person name="Hori S."/>
            <person name="Arai W."/>
            <person name="Tsubouchi T."/>
            <person name="Morono Y."/>
            <person name="Uchiyama I."/>
            <person name="Ito T."/>
            <person name="Fujiyama A."/>
            <person name="Inagaki F."/>
            <person name="Takami H."/>
        </authorList>
    </citation>
    <scope>NUCLEOTIDE SEQUENCE</scope>
    <source>
        <strain evidence="1">Expedition CK06-06</strain>
    </source>
</reference>
<dbReference type="AlphaFoldDB" id="X0XBR3"/>
<name>X0XBR3_9ZZZZ</name>
<feature type="non-terminal residue" evidence="1">
    <location>
        <position position="248"/>
    </location>
</feature>
<sequence>LSHDRTLVPQSYLQDIYAEMLVALGDLIEPGDLGDAHIRMAMEDDRVDPDTCVRLFKQQFGKDAVITNPFDADSNQEAARAGASLVSPRTFGASINAKLRGGGVQTTTEQFCRNKDILEGANKLGLPGGYKEITRADPLRDNLREYVQMLSQQFYTRKLEVNFAQWTGTNTVAIYTHGLGITFNVMRMTRARMQQPVSKCTATCLHELAHCMGNGHDGVYDQEFERLINHHTRLLSKQPELYEKYEPE</sequence>
<comment type="caution">
    <text evidence="1">The sequence shown here is derived from an EMBL/GenBank/DDBJ whole genome shotgun (WGS) entry which is preliminary data.</text>
</comment>
<proteinExistence type="predicted"/>
<dbReference type="EMBL" id="BARS01044873">
    <property type="protein sequence ID" value="GAG40500.1"/>
    <property type="molecule type" value="Genomic_DNA"/>
</dbReference>